<evidence type="ECO:0000256" key="2">
    <source>
        <dbReference type="ARBA" id="ARBA00022448"/>
    </source>
</evidence>
<feature type="transmembrane region" description="Helical" evidence="9">
    <location>
        <begin position="113"/>
        <end position="132"/>
    </location>
</feature>
<comment type="subcellular location">
    <subcellularLocation>
        <location evidence="1">Cell membrane</location>
        <topology evidence="1">Multi-pass membrane protein</topology>
    </subcellularLocation>
</comment>
<dbReference type="EMBL" id="FNZM01000030">
    <property type="protein sequence ID" value="SEK14680.1"/>
    <property type="molecule type" value="Genomic_DNA"/>
</dbReference>
<dbReference type="CDD" id="cd06582">
    <property type="entry name" value="TM_PBP1_LivH_like"/>
    <property type="match status" value="1"/>
</dbReference>
<comment type="caution">
    <text evidence="10">The sequence shown here is derived from an EMBL/GenBank/DDBJ whole genome shotgun (WGS) entry which is preliminary data.</text>
</comment>
<evidence type="ECO:0000256" key="1">
    <source>
        <dbReference type="ARBA" id="ARBA00004651"/>
    </source>
</evidence>
<evidence type="ECO:0000256" key="5">
    <source>
        <dbReference type="ARBA" id="ARBA00022970"/>
    </source>
</evidence>
<sequence length="332" mass="34104">MTPTPTPAHEASRRAHRHAVVQAFLIDTLNGASYGLLLFLLSAGLTLIFSMLGVLNFAHASFYMLGAYLGVTLAGWCGFGWALVLAPLAAGLAGALFEVALLRRARPGGPLNALLLTFGAAWAIGEIVKLVWGLQPLAATVPAWLDGALFTFGGAAFSRYRGFAMLMSAAMLLLIFVALRVSQTGLVVRAALTHTAAVEALGHDVPRVRTLVFALGTALAALAGVVAAPLFVVEPAMAESVGSIVFVVVVTGGLGSLGGAFVASLAVGFLQTFAVASDVSFGALAARAGVTLAPAWSALTLAQAAPLLPYLLLVAMLAVRPQGLFGRRGEDA</sequence>
<proteinExistence type="inferred from homology"/>
<evidence type="ECO:0000256" key="8">
    <source>
        <dbReference type="ARBA" id="ARBA00037998"/>
    </source>
</evidence>
<reference evidence="10 11" key="1">
    <citation type="submission" date="2016-10" db="EMBL/GenBank/DDBJ databases">
        <authorList>
            <person name="Varghese N."/>
            <person name="Submissions S."/>
        </authorList>
    </citation>
    <scope>NUCLEOTIDE SEQUENCE [LARGE SCALE GENOMIC DNA]</scope>
    <source>
        <strain evidence="10 11">LMG 22274</strain>
    </source>
</reference>
<evidence type="ECO:0000313" key="10">
    <source>
        <dbReference type="EMBL" id="SEK14680.1"/>
    </source>
</evidence>
<keyword evidence="6 9" id="KW-1133">Transmembrane helix</keyword>
<keyword evidence="4 9" id="KW-0812">Transmembrane</keyword>
<evidence type="ECO:0000313" key="11">
    <source>
        <dbReference type="Proteomes" id="UP000183529"/>
    </source>
</evidence>
<keyword evidence="7 9" id="KW-0472">Membrane</keyword>
<feature type="transmembrane region" description="Helical" evidence="9">
    <location>
        <begin position="34"/>
        <end position="58"/>
    </location>
</feature>
<dbReference type="InterPro" id="IPR052157">
    <property type="entry name" value="BCAA_transport_permease"/>
</dbReference>
<feature type="transmembrane region" description="Helical" evidence="9">
    <location>
        <begin position="244"/>
        <end position="275"/>
    </location>
</feature>
<feature type="transmembrane region" description="Helical" evidence="9">
    <location>
        <begin position="78"/>
        <end position="101"/>
    </location>
</feature>
<feature type="transmembrane region" description="Helical" evidence="9">
    <location>
        <begin position="295"/>
        <end position="319"/>
    </location>
</feature>
<organism evidence="10 11">
    <name type="scientific">Paraburkholderia tropica</name>
    <dbReference type="NCBI Taxonomy" id="92647"/>
    <lineage>
        <taxon>Bacteria</taxon>
        <taxon>Pseudomonadati</taxon>
        <taxon>Pseudomonadota</taxon>
        <taxon>Betaproteobacteria</taxon>
        <taxon>Burkholderiales</taxon>
        <taxon>Burkholderiaceae</taxon>
        <taxon>Paraburkholderia</taxon>
    </lineage>
</organism>
<accession>A0AAQ1GP19</accession>
<keyword evidence="3" id="KW-1003">Cell membrane</keyword>
<dbReference type="AlphaFoldDB" id="A0AAQ1GP19"/>
<evidence type="ECO:0000256" key="9">
    <source>
        <dbReference type="SAM" id="Phobius"/>
    </source>
</evidence>
<feature type="transmembrane region" description="Helical" evidence="9">
    <location>
        <begin position="138"/>
        <end position="157"/>
    </location>
</feature>
<protein>
    <submittedName>
        <fullName evidence="10">Amino acid/amide ABC transporter membrane protein 1, HAAT family</fullName>
    </submittedName>
</protein>
<evidence type="ECO:0000256" key="3">
    <source>
        <dbReference type="ARBA" id="ARBA00022475"/>
    </source>
</evidence>
<dbReference type="Pfam" id="PF02653">
    <property type="entry name" value="BPD_transp_2"/>
    <property type="match status" value="1"/>
</dbReference>
<keyword evidence="2" id="KW-0813">Transport</keyword>
<evidence type="ECO:0000256" key="4">
    <source>
        <dbReference type="ARBA" id="ARBA00022692"/>
    </source>
</evidence>
<dbReference type="PANTHER" id="PTHR11795">
    <property type="entry name" value="BRANCHED-CHAIN AMINO ACID TRANSPORT SYSTEM PERMEASE PROTEIN LIVH"/>
    <property type="match status" value="1"/>
</dbReference>
<dbReference type="PANTHER" id="PTHR11795:SF442">
    <property type="entry name" value="ABC TRANSPORTER ATP-BINDING PROTEIN"/>
    <property type="match status" value="1"/>
</dbReference>
<keyword evidence="5" id="KW-0029">Amino-acid transport</keyword>
<gene>
    <name evidence="10" type="ORF">SAMN05216550_13043</name>
</gene>
<feature type="transmembrane region" description="Helical" evidence="9">
    <location>
        <begin position="169"/>
        <end position="192"/>
    </location>
</feature>
<dbReference type="GO" id="GO:0006865">
    <property type="term" value="P:amino acid transport"/>
    <property type="evidence" value="ECO:0007669"/>
    <property type="project" value="UniProtKB-KW"/>
</dbReference>
<dbReference type="GO" id="GO:0022857">
    <property type="term" value="F:transmembrane transporter activity"/>
    <property type="evidence" value="ECO:0007669"/>
    <property type="project" value="InterPro"/>
</dbReference>
<name>A0AAQ1GP19_9BURK</name>
<dbReference type="Proteomes" id="UP000183529">
    <property type="component" value="Unassembled WGS sequence"/>
</dbReference>
<feature type="transmembrane region" description="Helical" evidence="9">
    <location>
        <begin position="212"/>
        <end position="232"/>
    </location>
</feature>
<dbReference type="GO" id="GO:0005886">
    <property type="term" value="C:plasma membrane"/>
    <property type="evidence" value="ECO:0007669"/>
    <property type="project" value="UniProtKB-SubCell"/>
</dbReference>
<comment type="similarity">
    <text evidence="8">Belongs to the binding-protein-dependent transport system permease family. LivHM subfamily.</text>
</comment>
<dbReference type="InterPro" id="IPR001851">
    <property type="entry name" value="ABC_transp_permease"/>
</dbReference>
<evidence type="ECO:0000256" key="6">
    <source>
        <dbReference type="ARBA" id="ARBA00022989"/>
    </source>
</evidence>
<evidence type="ECO:0000256" key="7">
    <source>
        <dbReference type="ARBA" id="ARBA00023136"/>
    </source>
</evidence>